<dbReference type="Proteomes" id="UP001061298">
    <property type="component" value="Chromosome"/>
</dbReference>
<dbReference type="RefSeq" id="WP_263235074.1">
    <property type="nucleotide sequence ID" value="NZ_CP106793.1"/>
</dbReference>
<reference evidence="2" key="1">
    <citation type="submission" date="2022-10" db="EMBL/GenBank/DDBJ databases">
        <authorList>
            <person name="Mo P."/>
        </authorList>
    </citation>
    <scope>NUCLEOTIDE SEQUENCE</scope>
    <source>
        <strain evidence="2">HUAS 13-4</strain>
    </source>
</reference>
<feature type="region of interest" description="Disordered" evidence="1">
    <location>
        <begin position="1"/>
        <end position="91"/>
    </location>
</feature>
<sequence>MALLDQVAVPSQHGVGLDQQPEPTQNLARQRHQQSGEEGSVFRGELHPVLPELSLEDHGLVAQGNSAPAPTSGRNAPTGEAAGGPTSCEDG</sequence>
<organism evidence="2 3">
    <name type="scientific">Streptomyces cynarae</name>
    <dbReference type="NCBI Taxonomy" id="2981134"/>
    <lineage>
        <taxon>Bacteria</taxon>
        <taxon>Bacillati</taxon>
        <taxon>Actinomycetota</taxon>
        <taxon>Actinomycetes</taxon>
        <taxon>Kitasatosporales</taxon>
        <taxon>Streptomycetaceae</taxon>
        <taxon>Streptomyces</taxon>
    </lineage>
</organism>
<keyword evidence="3" id="KW-1185">Reference proteome</keyword>
<evidence type="ECO:0000313" key="2">
    <source>
        <dbReference type="EMBL" id="UXY24852.1"/>
    </source>
</evidence>
<evidence type="ECO:0000313" key="3">
    <source>
        <dbReference type="Proteomes" id="UP001061298"/>
    </source>
</evidence>
<gene>
    <name evidence="2" type="ORF">N8I84_32900</name>
</gene>
<name>A0ABY6EDZ3_9ACTN</name>
<feature type="compositionally biased region" description="Polar residues" evidence="1">
    <location>
        <begin position="63"/>
        <end position="75"/>
    </location>
</feature>
<evidence type="ECO:0000256" key="1">
    <source>
        <dbReference type="SAM" id="MobiDB-lite"/>
    </source>
</evidence>
<protein>
    <submittedName>
        <fullName evidence="2">Uncharacterized protein</fullName>
    </submittedName>
</protein>
<proteinExistence type="predicted"/>
<dbReference type="EMBL" id="CP106793">
    <property type="protein sequence ID" value="UXY24852.1"/>
    <property type="molecule type" value="Genomic_DNA"/>
</dbReference>
<accession>A0ABY6EDZ3</accession>